<reference evidence="11 12" key="1">
    <citation type="journal article" date="2017" name="BMC Genomics">
        <title>Comparative genomic and phylogenomic analyses of the Bifidobacteriaceae family.</title>
        <authorList>
            <person name="Lugli G.A."/>
            <person name="Milani C."/>
            <person name="Turroni F."/>
            <person name="Duranti S."/>
            <person name="Mancabelli L."/>
            <person name="Mangifesta M."/>
            <person name="Ferrario C."/>
            <person name="Modesto M."/>
            <person name="Mattarelli P."/>
            <person name="Jiri K."/>
            <person name="van Sinderen D."/>
            <person name="Ventura M."/>
        </authorList>
    </citation>
    <scope>NUCLEOTIDE SEQUENCE [LARGE SCALE GENOMIC DNA]</scope>
    <source>
        <strain evidence="11 12">DSM 24762</strain>
    </source>
</reference>
<dbReference type="Pfam" id="PF02537">
    <property type="entry name" value="CRCB"/>
    <property type="match status" value="1"/>
</dbReference>
<dbReference type="EMBL" id="MWWT01000006">
    <property type="protein sequence ID" value="OZG54048.1"/>
    <property type="molecule type" value="Genomic_DNA"/>
</dbReference>
<feature type="binding site" evidence="10">
    <location>
        <position position="103"/>
    </location>
    <ligand>
        <name>Na(+)</name>
        <dbReference type="ChEBI" id="CHEBI:29101"/>
        <note>structural</note>
    </ligand>
</feature>
<dbReference type="GO" id="GO:0005886">
    <property type="term" value="C:plasma membrane"/>
    <property type="evidence" value="ECO:0007669"/>
    <property type="project" value="UniProtKB-SubCell"/>
</dbReference>
<keyword evidence="10" id="KW-0479">Metal-binding</keyword>
<feature type="transmembrane region" description="Helical" evidence="10">
    <location>
        <begin position="61"/>
        <end position="81"/>
    </location>
</feature>
<comment type="caution">
    <text evidence="11">The sequence shown here is derived from an EMBL/GenBank/DDBJ whole genome shotgun (WGS) entry which is preliminary data.</text>
</comment>
<keyword evidence="10" id="KW-0406">Ion transport</keyword>
<evidence type="ECO:0000256" key="5">
    <source>
        <dbReference type="ARBA" id="ARBA00023136"/>
    </source>
</evidence>
<feature type="transmembrane region" description="Helical" evidence="10">
    <location>
        <begin position="119"/>
        <end position="141"/>
    </location>
</feature>
<dbReference type="Proteomes" id="UP000243657">
    <property type="component" value="Unassembled WGS sequence"/>
</dbReference>
<evidence type="ECO:0000256" key="9">
    <source>
        <dbReference type="ARBA" id="ARBA00049940"/>
    </source>
</evidence>
<keyword evidence="2 10" id="KW-1003">Cell membrane</keyword>
<evidence type="ECO:0000256" key="6">
    <source>
        <dbReference type="ARBA" id="ARBA00023303"/>
    </source>
</evidence>
<dbReference type="GO" id="GO:0046872">
    <property type="term" value="F:metal ion binding"/>
    <property type="evidence" value="ECO:0007669"/>
    <property type="project" value="UniProtKB-KW"/>
</dbReference>
<sequence>MARHGAQRGRGRREPARSPLTDLAIYAVVFAGGVVGTAARYGLGTAFAGAPQPWDIHWGTFAANALACFLYAFLTASVVNLRSARTRELLSRGLGMGMCGGLSTMSTLALEITANGLGWVYALVSICAGVLCAILGAWAGGRIGRRQKKIRENTRAHRARTHRRH</sequence>
<feature type="transmembrane region" description="Helical" evidence="10">
    <location>
        <begin position="20"/>
        <end position="41"/>
    </location>
</feature>
<evidence type="ECO:0000256" key="10">
    <source>
        <dbReference type="HAMAP-Rule" id="MF_00454"/>
    </source>
</evidence>
<dbReference type="AlphaFoldDB" id="A0A261F4M5"/>
<dbReference type="GO" id="GO:0140114">
    <property type="term" value="P:cellular detoxification of fluoride"/>
    <property type="evidence" value="ECO:0007669"/>
    <property type="project" value="UniProtKB-UniRule"/>
</dbReference>
<evidence type="ECO:0000313" key="11">
    <source>
        <dbReference type="EMBL" id="OZG54048.1"/>
    </source>
</evidence>
<dbReference type="PANTHER" id="PTHR28259:SF1">
    <property type="entry name" value="FLUORIDE EXPORT PROTEIN 1-RELATED"/>
    <property type="match status" value="1"/>
</dbReference>
<accession>A0A261F4M5</accession>
<keyword evidence="6 10" id="KW-0407">Ion channel</keyword>
<feature type="binding site" evidence="10">
    <location>
        <position position="100"/>
    </location>
    <ligand>
        <name>Na(+)</name>
        <dbReference type="ChEBI" id="CHEBI:29101"/>
        <note>structural</note>
    </ligand>
</feature>
<evidence type="ECO:0000256" key="3">
    <source>
        <dbReference type="ARBA" id="ARBA00022692"/>
    </source>
</evidence>
<comment type="activity regulation">
    <text evidence="10">Na(+) is not transported, but it plays an essential structural role and its presence is essential for fluoride channel function.</text>
</comment>
<name>A0A261F4M5_9BIFI</name>
<keyword evidence="5 10" id="KW-0472">Membrane</keyword>
<gene>
    <name evidence="10" type="primary">fluC</name>
    <name evidence="10" type="synonym">crcB</name>
    <name evidence="11" type="ORF">ALMA_1012</name>
</gene>
<evidence type="ECO:0000256" key="1">
    <source>
        <dbReference type="ARBA" id="ARBA00004651"/>
    </source>
</evidence>
<dbReference type="PANTHER" id="PTHR28259">
    <property type="entry name" value="FLUORIDE EXPORT PROTEIN 1-RELATED"/>
    <property type="match status" value="1"/>
</dbReference>
<keyword evidence="12" id="KW-1185">Reference proteome</keyword>
<comment type="function">
    <text evidence="9 10">Fluoride-specific ion channel. Important for reducing fluoride concentration in the cell, thus reducing its toxicity.</text>
</comment>
<comment type="subcellular location">
    <subcellularLocation>
        <location evidence="1 10">Cell membrane</location>
        <topology evidence="1 10">Multi-pass membrane protein</topology>
    </subcellularLocation>
</comment>
<evidence type="ECO:0000256" key="7">
    <source>
        <dbReference type="ARBA" id="ARBA00035120"/>
    </source>
</evidence>
<comment type="similarity">
    <text evidence="7 10">Belongs to the fluoride channel Fluc/FEX (TC 1.A.43) family.</text>
</comment>
<comment type="catalytic activity">
    <reaction evidence="8">
        <text>fluoride(in) = fluoride(out)</text>
        <dbReference type="Rhea" id="RHEA:76159"/>
        <dbReference type="ChEBI" id="CHEBI:17051"/>
    </reaction>
    <physiologicalReaction direction="left-to-right" evidence="8">
        <dbReference type="Rhea" id="RHEA:76160"/>
    </physiologicalReaction>
</comment>
<dbReference type="InterPro" id="IPR003691">
    <property type="entry name" value="FluC"/>
</dbReference>
<dbReference type="GO" id="GO:0062054">
    <property type="term" value="F:fluoride channel activity"/>
    <property type="evidence" value="ECO:0007669"/>
    <property type="project" value="UniProtKB-UniRule"/>
</dbReference>
<evidence type="ECO:0000313" key="12">
    <source>
        <dbReference type="Proteomes" id="UP000243657"/>
    </source>
</evidence>
<proteinExistence type="inferred from homology"/>
<dbReference type="RefSeq" id="WP_094726675.1">
    <property type="nucleotide sequence ID" value="NZ_JBHLWS010000012.1"/>
</dbReference>
<organism evidence="11 12">
    <name type="scientific">Alloscardovia macacae</name>
    <dbReference type="NCBI Taxonomy" id="1160091"/>
    <lineage>
        <taxon>Bacteria</taxon>
        <taxon>Bacillati</taxon>
        <taxon>Actinomycetota</taxon>
        <taxon>Actinomycetes</taxon>
        <taxon>Bifidobacteriales</taxon>
        <taxon>Bifidobacteriaceae</taxon>
        <taxon>Alloscardovia</taxon>
    </lineage>
</organism>
<keyword evidence="10" id="KW-0915">Sodium</keyword>
<keyword evidence="3 10" id="KW-0812">Transmembrane</keyword>
<dbReference type="HAMAP" id="MF_00454">
    <property type="entry name" value="FluC"/>
    <property type="match status" value="1"/>
</dbReference>
<feature type="transmembrane region" description="Helical" evidence="10">
    <location>
        <begin position="93"/>
        <end position="113"/>
    </location>
</feature>
<evidence type="ECO:0000256" key="2">
    <source>
        <dbReference type="ARBA" id="ARBA00022475"/>
    </source>
</evidence>
<keyword evidence="4 10" id="KW-1133">Transmembrane helix</keyword>
<protein>
    <recommendedName>
        <fullName evidence="10">Fluoride-specific ion channel FluC</fullName>
    </recommendedName>
</protein>
<keyword evidence="10" id="KW-0813">Transport</keyword>
<evidence type="ECO:0000256" key="4">
    <source>
        <dbReference type="ARBA" id="ARBA00022989"/>
    </source>
</evidence>
<evidence type="ECO:0000256" key="8">
    <source>
        <dbReference type="ARBA" id="ARBA00035585"/>
    </source>
</evidence>